<dbReference type="EC" id="1.1.1.133" evidence="2"/>
<organism evidence="4 5">
    <name type="scientific">Roseburia porci</name>
    <dbReference type="NCBI Taxonomy" id="2605790"/>
    <lineage>
        <taxon>Bacteria</taxon>
        <taxon>Bacillati</taxon>
        <taxon>Bacillota</taxon>
        <taxon>Clostridia</taxon>
        <taxon>Lachnospirales</taxon>
        <taxon>Lachnospiraceae</taxon>
        <taxon>Roseburia</taxon>
    </lineage>
</organism>
<dbReference type="PANTHER" id="PTHR10491:SF4">
    <property type="entry name" value="METHIONINE ADENOSYLTRANSFERASE 2 SUBUNIT BETA"/>
    <property type="match status" value="1"/>
</dbReference>
<comment type="function">
    <text evidence="2">Catalyzes the reduction of dTDP-6-deoxy-L-lyxo-4-hexulose to yield dTDP-L-rhamnose.</text>
</comment>
<dbReference type="GO" id="GO:0019305">
    <property type="term" value="P:dTDP-rhamnose biosynthetic process"/>
    <property type="evidence" value="ECO:0007669"/>
    <property type="project" value="UniProtKB-UniPathway"/>
</dbReference>
<evidence type="ECO:0000313" key="4">
    <source>
        <dbReference type="EMBL" id="MST75991.1"/>
    </source>
</evidence>
<dbReference type="InterPro" id="IPR029903">
    <property type="entry name" value="RmlD-like-bd"/>
</dbReference>
<protein>
    <recommendedName>
        <fullName evidence="2">dTDP-4-dehydrorhamnose reductase</fullName>
        <ecNumber evidence="2">1.1.1.133</ecNumber>
    </recommendedName>
</protein>
<reference evidence="4 5" key="1">
    <citation type="submission" date="2019-08" db="EMBL/GenBank/DDBJ databases">
        <title>In-depth cultivation of the pig gut microbiome towards novel bacterial diversity and tailored functional studies.</title>
        <authorList>
            <person name="Wylensek D."/>
            <person name="Hitch T.C.A."/>
            <person name="Clavel T."/>
        </authorList>
    </citation>
    <scope>NUCLEOTIDE SEQUENCE [LARGE SCALE GENOMIC DNA]</scope>
    <source>
        <strain evidence="4 5">MUC/MUC-530-WT-4D</strain>
    </source>
</reference>
<dbReference type="UniPathway" id="UPA00124"/>
<dbReference type="PANTHER" id="PTHR10491">
    <property type="entry name" value="DTDP-4-DEHYDRORHAMNOSE REDUCTASE"/>
    <property type="match status" value="1"/>
</dbReference>
<evidence type="ECO:0000256" key="2">
    <source>
        <dbReference type="RuleBase" id="RU364082"/>
    </source>
</evidence>
<comment type="pathway">
    <text evidence="2">Carbohydrate biosynthesis; dTDP-L-rhamnose biosynthesis.</text>
</comment>
<comment type="similarity">
    <text evidence="1 2">Belongs to the dTDP-4-dehydrorhamnose reductase family.</text>
</comment>
<dbReference type="Proteomes" id="UP000474024">
    <property type="component" value="Unassembled WGS sequence"/>
</dbReference>
<dbReference type="GO" id="GO:0005829">
    <property type="term" value="C:cytosol"/>
    <property type="evidence" value="ECO:0007669"/>
    <property type="project" value="TreeGrafter"/>
</dbReference>
<evidence type="ECO:0000259" key="3">
    <source>
        <dbReference type="Pfam" id="PF04321"/>
    </source>
</evidence>
<sequence length="284" mass="31604">MKELSIWIAGANGKIGSALCQHLKTTDFFRVVTTDKDLDILDAQAVSDFANMNRPAVVINCVGMSDEKECEENMVEAFRVNALGARNLAVATRSINAKIIHLSTDDVFSGLKKDRLTEFDVPMPTSVYGKSKLAGENYVRELNPKHLIVRSSWIYAEAENDFLTNVLKKARAGEHIQASLDRISTPTSAEALVKFIDILLTSKEYGIYHASCEGACSRYHFAKAALGYAGLDTELVEGVLQEQGEIHTRYTILENLMMKMTGIYEMPKWETALQEYIAHMNVNG</sequence>
<keyword evidence="2" id="KW-0560">Oxidoreductase</keyword>
<dbReference type="SUPFAM" id="SSF51735">
    <property type="entry name" value="NAD(P)-binding Rossmann-fold domains"/>
    <property type="match status" value="1"/>
</dbReference>
<dbReference type="AlphaFoldDB" id="A0A6L5YW72"/>
<dbReference type="GO" id="GO:0008831">
    <property type="term" value="F:dTDP-4-dehydrorhamnose reductase activity"/>
    <property type="evidence" value="ECO:0007669"/>
    <property type="project" value="UniProtKB-EC"/>
</dbReference>
<dbReference type="Gene3D" id="3.90.25.10">
    <property type="entry name" value="UDP-galactose 4-epimerase, domain 1"/>
    <property type="match status" value="1"/>
</dbReference>
<dbReference type="CDD" id="cd05254">
    <property type="entry name" value="dTDP_HR_like_SDR_e"/>
    <property type="match status" value="1"/>
</dbReference>
<evidence type="ECO:0000313" key="5">
    <source>
        <dbReference type="Proteomes" id="UP000474024"/>
    </source>
</evidence>
<feature type="domain" description="RmlD-like substrate binding" evidence="3">
    <location>
        <begin position="6"/>
        <end position="280"/>
    </location>
</feature>
<keyword evidence="5" id="KW-1185">Reference proteome</keyword>
<comment type="caution">
    <text evidence="4">The sequence shown here is derived from an EMBL/GenBank/DDBJ whole genome shotgun (WGS) entry which is preliminary data.</text>
</comment>
<proteinExistence type="inferred from homology"/>
<dbReference type="Pfam" id="PF04321">
    <property type="entry name" value="RmlD_sub_bind"/>
    <property type="match status" value="1"/>
</dbReference>
<keyword evidence="2" id="KW-0521">NADP</keyword>
<dbReference type="InterPro" id="IPR036291">
    <property type="entry name" value="NAD(P)-bd_dom_sf"/>
</dbReference>
<gene>
    <name evidence="4" type="ORF">FYJ75_13510</name>
</gene>
<accession>A0A6L5YW72</accession>
<dbReference type="InterPro" id="IPR005913">
    <property type="entry name" value="dTDP_dehydrorham_reduct"/>
</dbReference>
<evidence type="ECO:0000256" key="1">
    <source>
        <dbReference type="ARBA" id="ARBA00010944"/>
    </source>
</evidence>
<dbReference type="RefSeq" id="WP_154430959.1">
    <property type="nucleotide sequence ID" value="NZ_VUNI01000034.1"/>
</dbReference>
<dbReference type="EMBL" id="VUNI01000034">
    <property type="protein sequence ID" value="MST75991.1"/>
    <property type="molecule type" value="Genomic_DNA"/>
</dbReference>
<name>A0A6L5YW72_9FIRM</name>
<dbReference type="Gene3D" id="3.40.50.720">
    <property type="entry name" value="NAD(P)-binding Rossmann-like Domain"/>
    <property type="match status" value="1"/>
</dbReference>